<dbReference type="EMBL" id="VFJB01000007">
    <property type="protein sequence ID" value="KAA0257512.1"/>
    <property type="molecule type" value="Genomic_DNA"/>
</dbReference>
<sequence>MATNKFIEQVNNSKLEFADKQIKNWYDVFKKDYEPFVVCREWISDTSINIGSVIGTKHPDYIGLTWREFIKVGKRMPSNIQLYEQNPDYYYTVDKKLPEISYISIDKTNYYVDADGNHRTAIAKFIFENSRLFQGVSITNLKIDYDFYKFYVGFIQTIKAKNLPLHVGVNSKHVAREDGSGWCRDYFETEFSVVNYRNNTHAYYSKTEFGMLVSYFARTNRLVRFFKVPEKFAVLRGI</sequence>
<comment type="caution">
    <text evidence="1">The sequence shown here is derived from an EMBL/GenBank/DDBJ whole genome shotgun (WGS) entry which is preliminary data.</text>
</comment>
<dbReference type="RefSeq" id="WP_149266893.1">
    <property type="nucleotide sequence ID" value="NZ_VFJB01000007.1"/>
</dbReference>
<gene>
    <name evidence="1" type="ORF">FHQ18_09220</name>
</gene>
<proteinExistence type="predicted"/>
<protein>
    <submittedName>
        <fullName evidence="1">Uncharacterized protein</fullName>
    </submittedName>
</protein>
<organism evidence="1 2">
    <name type="scientific">Deferribacter autotrophicus</name>
    <dbReference type="NCBI Taxonomy" id="500465"/>
    <lineage>
        <taxon>Bacteria</taxon>
        <taxon>Pseudomonadati</taxon>
        <taxon>Deferribacterota</taxon>
        <taxon>Deferribacteres</taxon>
        <taxon>Deferribacterales</taxon>
        <taxon>Deferribacteraceae</taxon>
        <taxon>Deferribacter</taxon>
    </lineage>
</organism>
<evidence type="ECO:0000313" key="2">
    <source>
        <dbReference type="Proteomes" id="UP000322876"/>
    </source>
</evidence>
<keyword evidence="2" id="KW-1185">Reference proteome</keyword>
<reference evidence="1 2" key="1">
    <citation type="submission" date="2019-06" db="EMBL/GenBank/DDBJ databases">
        <title>Genomic insights into carbon and energy metabolism of Deferribacter autotrophicus revealed new metabolic traits in the phylum Deferribacteres.</title>
        <authorList>
            <person name="Slobodkin A.I."/>
            <person name="Slobodkina G.B."/>
            <person name="Allioux M."/>
            <person name="Alain K."/>
            <person name="Jebbar M."/>
            <person name="Shadrin V."/>
            <person name="Kublanov I.V."/>
            <person name="Toshchakov S.V."/>
            <person name="Bonch-Osmolovskaya E.A."/>
        </authorList>
    </citation>
    <scope>NUCLEOTIDE SEQUENCE [LARGE SCALE GENOMIC DNA]</scope>
    <source>
        <strain evidence="1 2">SL50</strain>
    </source>
</reference>
<dbReference type="Proteomes" id="UP000322876">
    <property type="component" value="Unassembled WGS sequence"/>
</dbReference>
<accession>A0A5A8F1E8</accession>
<evidence type="ECO:0000313" key="1">
    <source>
        <dbReference type="EMBL" id="KAA0257512.1"/>
    </source>
</evidence>
<dbReference type="OrthoDB" id="6624642at2"/>
<name>A0A5A8F1E8_9BACT</name>
<dbReference type="AlphaFoldDB" id="A0A5A8F1E8"/>